<protein>
    <submittedName>
        <fullName evidence="1">Uncharacterized protein</fullName>
    </submittedName>
</protein>
<reference evidence="1 2" key="1">
    <citation type="journal article" date="2020" name="Cell">
        <title>Large-Scale Comparative Analyses of Tick Genomes Elucidate Their Genetic Diversity and Vector Capacities.</title>
        <authorList>
            <consortium name="Tick Genome and Microbiome Consortium (TIGMIC)"/>
            <person name="Jia N."/>
            <person name="Wang J."/>
            <person name="Shi W."/>
            <person name="Du L."/>
            <person name="Sun Y."/>
            <person name="Zhan W."/>
            <person name="Jiang J.F."/>
            <person name="Wang Q."/>
            <person name="Zhang B."/>
            <person name="Ji P."/>
            <person name="Bell-Sakyi L."/>
            <person name="Cui X.M."/>
            <person name="Yuan T.T."/>
            <person name="Jiang B.G."/>
            <person name="Yang W.F."/>
            <person name="Lam T.T."/>
            <person name="Chang Q.C."/>
            <person name="Ding S.J."/>
            <person name="Wang X.J."/>
            <person name="Zhu J.G."/>
            <person name="Ruan X.D."/>
            <person name="Zhao L."/>
            <person name="Wei J.T."/>
            <person name="Ye R.Z."/>
            <person name="Que T.C."/>
            <person name="Du C.H."/>
            <person name="Zhou Y.H."/>
            <person name="Cheng J.X."/>
            <person name="Dai P.F."/>
            <person name="Guo W.B."/>
            <person name="Han X.H."/>
            <person name="Huang E.J."/>
            <person name="Li L.F."/>
            <person name="Wei W."/>
            <person name="Gao Y.C."/>
            <person name="Liu J.Z."/>
            <person name="Shao H.Z."/>
            <person name="Wang X."/>
            <person name="Wang C.C."/>
            <person name="Yang T.C."/>
            <person name="Huo Q.B."/>
            <person name="Li W."/>
            <person name="Chen H.Y."/>
            <person name="Chen S.E."/>
            <person name="Zhou L.G."/>
            <person name="Ni X.B."/>
            <person name="Tian J.H."/>
            <person name="Sheng Y."/>
            <person name="Liu T."/>
            <person name="Pan Y.S."/>
            <person name="Xia L.Y."/>
            <person name="Li J."/>
            <person name="Zhao F."/>
            <person name="Cao W.C."/>
        </authorList>
    </citation>
    <scope>NUCLEOTIDE SEQUENCE [LARGE SCALE GENOMIC DNA]</scope>
    <source>
        <strain evidence="1">Iper-2018</strain>
    </source>
</reference>
<accession>A0AC60QC81</accession>
<proteinExistence type="predicted"/>
<keyword evidence="2" id="KW-1185">Reference proteome</keyword>
<gene>
    <name evidence="1" type="ORF">HPB47_021544</name>
</gene>
<organism evidence="1 2">
    <name type="scientific">Ixodes persulcatus</name>
    <name type="common">Taiga tick</name>
    <dbReference type="NCBI Taxonomy" id="34615"/>
    <lineage>
        <taxon>Eukaryota</taxon>
        <taxon>Metazoa</taxon>
        <taxon>Ecdysozoa</taxon>
        <taxon>Arthropoda</taxon>
        <taxon>Chelicerata</taxon>
        <taxon>Arachnida</taxon>
        <taxon>Acari</taxon>
        <taxon>Parasitiformes</taxon>
        <taxon>Ixodida</taxon>
        <taxon>Ixodoidea</taxon>
        <taxon>Ixodidae</taxon>
        <taxon>Ixodinae</taxon>
        <taxon>Ixodes</taxon>
    </lineage>
</organism>
<dbReference type="EMBL" id="JABSTQ010009205">
    <property type="protein sequence ID" value="KAG0431688.1"/>
    <property type="molecule type" value="Genomic_DNA"/>
</dbReference>
<name>A0AC60QC81_IXOPE</name>
<comment type="caution">
    <text evidence="1">The sequence shown here is derived from an EMBL/GenBank/DDBJ whole genome shotgun (WGS) entry which is preliminary data.</text>
</comment>
<evidence type="ECO:0000313" key="2">
    <source>
        <dbReference type="Proteomes" id="UP000805193"/>
    </source>
</evidence>
<evidence type="ECO:0000313" key="1">
    <source>
        <dbReference type="EMBL" id="KAG0431688.1"/>
    </source>
</evidence>
<dbReference type="Proteomes" id="UP000805193">
    <property type="component" value="Unassembled WGS sequence"/>
</dbReference>
<sequence length="144" mass="16661">MTHIETIDVDEKFSDEEVLPGLLHFSEHALFSETLTRRFKWLDTLTKEHVTYKQWLAEFYVVHDCEGLKRFLIQGETCLVKFAVLNERAKKISLGIDFLPEYGGVLELGANKLTLRKPRLTLDDTETIPPAIRVLTYHVSFAPR</sequence>